<evidence type="ECO:0000313" key="2">
    <source>
        <dbReference type="EMBL" id="KAG6463896.1"/>
    </source>
</evidence>
<gene>
    <name evidence="2" type="ORF">O3G_MSEX014136</name>
</gene>
<feature type="compositionally biased region" description="Polar residues" evidence="1">
    <location>
        <begin position="105"/>
        <end position="127"/>
    </location>
</feature>
<reference evidence="2" key="1">
    <citation type="journal article" date="2016" name="Insect Biochem. Mol. Biol.">
        <title>Multifaceted biological insights from a draft genome sequence of the tobacco hornworm moth, Manduca sexta.</title>
        <authorList>
            <person name="Kanost M.R."/>
            <person name="Arrese E.L."/>
            <person name="Cao X."/>
            <person name="Chen Y.R."/>
            <person name="Chellapilla S."/>
            <person name="Goldsmith M.R."/>
            <person name="Grosse-Wilde E."/>
            <person name="Heckel D.G."/>
            <person name="Herndon N."/>
            <person name="Jiang H."/>
            <person name="Papanicolaou A."/>
            <person name="Qu J."/>
            <person name="Soulages J.L."/>
            <person name="Vogel H."/>
            <person name="Walters J."/>
            <person name="Waterhouse R.M."/>
            <person name="Ahn S.J."/>
            <person name="Almeida F.C."/>
            <person name="An C."/>
            <person name="Aqrawi P."/>
            <person name="Bretschneider A."/>
            <person name="Bryant W.B."/>
            <person name="Bucks S."/>
            <person name="Chao H."/>
            <person name="Chevignon G."/>
            <person name="Christen J.M."/>
            <person name="Clarke D.F."/>
            <person name="Dittmer N.T."/>
            <person name="Ferguson L.C.F."/>
            <person name="Garavelou S."/>
            <person name="Gordon K.H.J."/>
            <person name="Gunaratna R.T."/>
            <person name="Han Y."/>
            <person name="Hauser F."/>
            <person name="He Y."/>
            <person name="Heidel-Fischer H."/>
            <person name="Hirsh A."/>
            <person name="Hu Y."/>
            <person name="Jiang H."/>
            <person name="Kalra D."/>
            <person name="Klinner C."/>
            <person name="Konig C."/>
            <person name="Kovar C."/>
            <person name="Kroll A.R."/>
            <person name="Kuwar S.S."/>
            <person name="Lee S.L."/>
            <person name="Lehman R."/>
            <person name="Li K."/>
            <person name="Li Z."/>
            <person name="Liang H."/>
            <person name="Lovelace S."/>
            <person name="Lu Z."/>
            <person name="Mansfield J.H."/>
            <person name="McCulloch K.J."/>
            <person name="Mathew T."/>
            <person name="Morton B."/>
            <person name="Muzny D.M."/>
            <person name="Neunemann D."/>
            <person name="Ongeri F."/>
            <person name="Pauchet Y."/>
            <person name="Pu L.L."/>
            <person name="Pyrousis I."/>
            <person name="Rao X.J."/>
            <person name="Redding A."/>
            <person name="Roesel C."/>
            <person name="Sanchez-Gracia A."/>
            <person name="Schaack S."/>
            <person name="Shukla A."/>
            <person name="Tetreau G."/>
            <person name="Wang Y."/>
            <person name="Xiong G.H."/>
            <person name="Traut W."/>
            <person name="Walsh T.K."/>
            <person name="Worley K.C."/>
            <person name="Wu D."/>
            <person name="Wu W."/>
            <person name="Wu Y.Q."/>
            <person name="Zhang X."/>
            <person name="Zou Z."/>
            <person name="Zucker H."/>
            <person name="Briscoe A.D."/>
            <person name="Burmester T."/>
            <person name="Clem R.J."/>
            <person name="Feyereisen R."/>
            <person name="Grimmelikhuijzen C.J.P."/>
            <person name="Hamodrakas S.J."/>
            <person name="Hansson B.S."/>
            <person name="Huguet E."/>
            <person name="Jermiin L.S."/>
            <person name="Lan Q."/>
            <person name="Lehman H.K."/>
            <person name="Lorenzen M."/>
            <person name="Merzendorfer H."/>
            <person name="Michalopoulos I."/>
            <person name="Morton D.B."/>
            <person name="Muthukrishnan S."/>
            <person name="Oakeshott J.G."/>
            <person name="Palmer W."/>
            <person name="Park Y."/>
            <person name="Passarelli A.L."/>
            <person name="Rozas J."/>
            <person name="Schwartz L.M."/>
            <person name="Smith W."/>
            <person name="Southgate A."/>
            <person name="Vilcinskas A."/>
            <person name="Vogt R."/>
            <person name="Wang P."/>
            <person name="Werren J."/>
            <person name="Yu X.Q."/>
            <person name="Zhou J.J."/>
            <person name="Brown S.J."/>
            <person name="Scherer S.E."/>
            <person name="Richards S."/>
            <person name="Blissard G.W."/>
        </authorList>
    </citation>
    <scope>NUCLEOTIDE SEQUENCE</scope>
</reference>
<comment type="caution">
    <text evidence="2">The sequence shown here is derived from an EMBL/GenBank/DDBJ whole genome shotgun (WGS) entry which is preliminary data.</text>
</comment>
<dbReference type="Proteomes" id="UP000791440">
    <property type="component" value="Unassembled WGS sequence"/>
</dbReference>
<feature type="compositionally biased region" description="Polar residues" evidence="1">
    <location>
        <begin position="150"/>
        <end position="159"/>
    </location>
</feature>
<dbReference type="OrthoDB" id="10611516at2759"/>
<evidence type="ECO:0000256" key="1">
    <source>
        <dbReference type="SAM" id="MobiDB-lite"/>
    </source>
</evidence>
<name>A0A922CZM3_MANSE</name>
<organism evidence="2 3">
    <name type="scientific">Manduca sexta</name>
    <name type="common">Tobacco hawkmoth</name>
    <name type="synonym">Tobacco hornworm</name>
    <dbReference type="NCBI Taxonomy" id="7130"/>
    <lineage>
        <taxon>Eukaryota</taxon>
        <taxon>Metazoa</taxon>
        <taxon>Ecdysozoa</taxon>
        <taxon>Arthropoda</taxon>
        <taxon>Hexapoda</taxon>
        <taxon>Insecta</taxon>
        <taxon>Pterygota</taxon>
        <taxon>Neoptera</taxon>
        <taxon>Endopterygota</taxon>
        <taxon>Lepidoptera</taxon>
        <taxon>Glossata</taxon>
        <taxon>Ditrysia</taxon>
        <taxon>Bombycoidea</taxon>
        <taxon>Sphingidae</taxon>
        <taxon>Sphinginae</taxon>
        <taxon>Sphingini</taxon>
        <taxon>Manduca</taxon>
    </lineage>
</organism>
<protein>
    <submittedName>
        <fullName evidence="2">Uncharacterized protein</fullName>
    </submittedName>
</protein>
<accession>A0A922CZM3</accession>
<evidence type="ECO:0000313" key="3">
    <source>
        <dbReference type="Proteomes" id="UP000791440"/>
    </source>
</evidence>
<feature type="compositionally biased region" description="Basic and acidic residues" evidence="1">
    <location>
        <begin position="139"/>
        <end position="149"/>
    </location>
</feature>
<feature type="region of interest" description="Disordered" evidence="1">
    <location>
        <begin position="105"/>
        <end position="171"/>
    </location>
</feature>
<proteinExistence type="predicted"/>
<reference evidence="2" key="2">
    <citation type="submission" date="2020-12" db="EMBL/GenBank/DDBJ databases">
        <authorList>
            <person name="Kanost M."/>
        </authorList>
    </citation>
    <scope>NUCLEOTIDE SEQUENCE</scope>
</reference>
<keyword evidence="3" id="KW-1185">Reference proteome</keyword>
<sequence length="238" mass="27725">MEKLLTSQRTIMRAMRKLKNIIDNGIIKSIKEYYDLKLKLEKYWRKFKNNDTKLSNYDIRDKCYYTNKNYVRTRALYKKLKKSIVYQEKKLLQTKCSREHLNSQPELIQQSSDEATSGSAVSNNYQRAESDQESTDDSSEQHFMKENAQRYHQNSSSMSVPDPREPVRRSKPVPYHAVLYTPRQRTDPRLAPDLEGERARVHRLRSRRVIPGVLPSTTVIARPRGTADTQSAPGEADS</sequence>
<dbReference type="AlphaFoldDB" id="A0A922CZM3"/>
<dbReference type="EMBL" id="JH669057">
    <property type="protein sequence ID" value="KAG6463896.1"/>
    <property type="molecule type" value="Genomic_DNA"/>
</dbReference>